<keyword evidence="7" id="KW-0479">Metal-binding</keyword>
<dbReference type="InterPro" id="IPR011054">
    <property type="entry name" value="Rudment_hybrid_motif"/>
</dbReference>
<accession>A0A081P467</accession>
<dbReference type="InterPro" id="IPR005481">
    <property type="entry name" value="BC-like_N"/>
</dbReference>
<feature type="domain" description="ATP-grasp" evidence="17">
    <location>
        <begin position="120"/>
        <end position="317"/>
    </location>
</feature>
<comment type="caution">
    <text evidence="19">The sequence shown here is derived from an EMBL/GenBank/DDBJ whole genome shotgun (WGS) entry which is preliminary data.</text>
</comment>
<dbReference type="Pfam" id="PF00289">
    <property type="entry name" value="Biotin_carb_N"/>
    <property type="match status" value="1"/>
</dbReference>
<dbReference type="InterPro" id="IPR005482">
    <property type="entry name" value="Biotin_COase_C"/>
</dbReference>
<evidence type="ECO:0000256" key="5">
    <source>
        <dbReference type="ARBA" id="ARBA00022516"/>
    </source>
</evidence>
<dbReference type="EMBL" id="JNVM01000010">
    <property type="protein sequence ID" value="KEQ25490.1"/>
    <property type="molecule type" value="Genomic_DNA"/>
</dbReference>
<sequence length="456" mass="50320">MLKKVLIANRGEIAVRIIRACKELDMKTVAIYSQADKAALHVSMADEAYCIGPTAAKDSYLNVARLIAVALHAGADAIHPGYGFLSENADFAETCEQYDIAFIGPDAEAIRKMGYKAVAKETMRQAGVPVVPGTDGIINRVEDAVRMAAEIGYPVIVKATAGGGGKGMRVAQDEKQLAEVIQQARKEADAAFGNSGVYLEKYLEGPRHVEVQIMADQEGQVVYLGERDCSIQRRHQKLVEEAPSPAIDSGLRERMGAAAVVAAKAVNYRGAGTVEFLLDRHGRFYFMEMNTRIQVEHPVTEMVTGIDLIKEQLTVAAGCPLSFRQQDVRINGWAMECRINAENPAQDFMPSPGKVTAYTPPGGFGVRVDSSVYAGYQISPFYDSMVAKLIVWGKDRQDAIRRMRRALDEFVIDGIKTTIPFHRQLMEHETFISGDFDTKFLETHEIHPDRPANEHR</sequence>
<dbReference type="AlphaFoldDB" id="A0A081P467"/>
<name>A0A081P467_9BACL</name>
<comment type="pathway">
    <text evidence="2 16">Lipid metabolism; malonyl-CoA biosynthesis; malonyl-CoA from acetyl-CoA: step 1/1.</text>
</comment>
<dbReference type="EC" id="6.3.4.14" evidence="4 16"/>
<dbReference type="PANTHER" id="PTHR48095:SF2">
    <property type="entry name" value="BIOTIN CARBOXYLASE, CHLOROPLASTIC"/>
    <property type="match status" value="1"/>
</dbReference>
<dbReference type="InterPro" id="IPR011764">
    <property type="entry name" value="Biotin_carboxylation_dom"/>
</dbReference>
<dbReference type="NCBIfam" id="NF006367">
    <property type="entry name" value="PRK08591.1"/>
    <property type="match status" value="1"/>
</dbReference>
<evidence type="ECO:0000256" key="6">
    <source>
        <dbReference type="ARBA" id="ARBA00022598"/>
    </source>
</evidence>
<dbReference type="InterPro" id="IPR016185">
    <property type="entry name" value="PreATP-grasp_dom_sf"/>
</dbReference>
<keyword evidence="20" id="KW-1185">Reference proteome</keyword>
<dbReference type="PROSITE" id="PS50975">
    <property type="entry name" value="ATP_GRASP"/>
    <property type="match status" value="1"/>
</dbReference>
<dbReference type="UniPathway" id="UPA00655">
    <property type="reaction ID" value="UER00711"/>
</dbReference>
<organism evidence="19 20">
    <name type="scientific">Paenibacillus tyrfis</name>
    <dbReference type="NCBI Taxonomy" id="1501230"/>
    <lineage>
        <taxon>Bacteria</taxon>
        <taxon>Bacillati</taxon>
        <taxon>Bacillota</taxon>
        <taxon>Bacilli</taxon>
        <taxon>Bacillales</taxon>
        <taxon>Paenibacillaceae</taxon>
        <taxon>Paenibacillus</taxon>
    </lineage>
</organism>
<dbReference type="InterPro" id="IPR051602">
    <property type="entry name" value="ACC_Biotin_Carboxylase"/>
</dbReference>
<feature type="domain" description="Biotin carboxylation" evidence="18">
    <location>
        <begin position="1"/>
        <end position="446"/>
    </location>
</feature>
<dbReference type="SUPFAM" id="SSF51246">
    <property type="entry name" value="Rudiment single hybrid motif"/>
    <property type="match status" value="1"/>
</dbReference>
<evidence type="ECO:0000259" key="17">
    <source>
        <dbReference type="PROSITE" id="PS50975"/>
    </source>
</evidence>
<dbReference type="InterPro" id="IPR004549">
    <property type="entry name" value="Acetyl_CoA_COase_biotin_COase"/>
</dbReference>
<dbReference type="InterPro" id="IPR005479">
    <property type="entry name" value="CPAse_ATP-bd"/>
</dbReference>
<keyword evidence="13 16" id="KW-0092">Biotin</keyword>
<dbReference type="RefSeq" id="WP_036681648.1">
    <property type="nucleotide sequence ID" value="NZ_JNVM01000010.1"/>
</dbReference>
<evidence type="ECO:0000256" key="15">
    <source>
        <dbReference type="PROSITE-ProRule" id="PRU00409"/>
    </source>
</evidence>
<dbReference type="InterPro" id="IPR011761">
    <property type="entry name" value="ATP-grasp"/>
</dbReference>
<dbReference type="SMART" id="SM00878">
    <property type="entry name" value="Biotin_carb_C"/>
    <property type="match status" value="1"/>
</dbReference>
<evidence type="ECO:0000256" key="13">
    <source>
        <dbReference type="ARBA" id="ARBA00023267"/>
    </source>
</evidence>
<dbReference type="OrthoDB" id="9807469at2"/>
<dbReference type="SUPFAM" id="SSF52440">
    <property type="entry name" value="PreATP-grasp domain"/>
    <property type="match status" value="1"/>
</dbReference>
<dbReference type="PROSITE" id="PS00866">
    <property type="entry name" value="CPSASE_1"/>
    <property type="match status" value="1"/>
</dbReference>
<keyword evidence="8 15" id="KW-0547">Nucleotide-binding</keyword>
<keyword evidence="12 16" id="KW-0275">Fatty acid biosynthesis</keyword>
<evidence type="ECO:0000256" key="7">
    <source>
        <dbReference type="ARBA" id="ARBA00022723"/>
    </source>
</evidence>
<evidence type="ECO:0000259" key="18">
    <source>
        <dbReference type="PROSITE" id="PS50979"/>
    </source>
</evidence>
<comment type="catalytic activity">
    <reaction evidence="14 16">
        <text>N(6)-biotinyl-L-lysyl-[protein] + hydrogencarbonate + ATP = N(6)-carboxybiotinyl-L-lysyl-[protein] + ADP + phosphate + H(+)</text>
        <dbReference type="Rhea" id="RHEA:13501"/>
        <dbReference type="Rhea" id="RHEA-COMP:10505"/>
        <dbReference type="Rhea" id="RHEA-COMP:10506"/>
        <dbReference type="ChEBI" id="CHEBI:15378"/>
        <dbReference type="ChEBI" id="CHEBI:17544"/>
        <dbReference type="ChEBI" id="CHEBI:30616"/>
        <dbReference type="ChEBI" id="CHEBI:43474"/>
        <dbReference type="ChEBI" id="CHEBI:83144"/>
        <dbReference type="ChEBI" id="CHEBI:83145"/>
        <dbReference type="ChEBI" id="CHEBI:456216"/>
        <dbReference type="EC" id="6.3.4.14"/>
    </reaction>
</comment>
<keyword evidence="6 16" id="KW-0436">Ligase</keyword>
<dbReference type="SUPFAM" id="SSF56059">
    <property type="entry name" value="Glutathione synthetase ATP-binding domain-like"/>
    <property type="match status" value="1"/>
</dbReference>
<dbReference type="Proteomes" id="UP000028123">
    <property type="component" value="Unassembled WGS sequence"/>
</dbReference>
<dbReference type="GO" id="GO:0004075">
    <property type="term" value="F:biotin carboxylase activity"/>
    <property type="evidence" value="ECO:0007669"/>
    <property type="project" value="UniProtKB-EC"/>
</dbReference>
<dbReference type="FunFam" id="3.40.50.20:FF:000010">
    <property type="entry name" value="Propionyl-CoA carboxylase subunit alpha"/>
    <property type="match status" value="1"/>
</dbReference>
<gene>
    <name evidence="19" type="ORF">ET33_01845</name>
</gene>
<keyword evidence="16" id="KW-0443">Lipid metabolism</keyword>
<comment type="function">
    <text evidence="1 16">This protein is a component of the acetyl coenzyme A carboxylase complex; first, biotin carboxylase catalyzes the carboxylation of the carrier protein and then the transcarboxylase transfers the carboxyl group to form malonyl-CoA.</text>
</comment>
<dbReference type="NCBIfam" id="TIGR00514">
    <property type="entry name" value="accC"/>
    <property type="match status" value="1"/>
</dbReference>
<evidence type="ECO:0000256" key="9">
    <source>
        <dbReference type="ARBA" id="ARBA00022832"/>
    </source>
</evidence>
<evidence type="ECO:0000256" key="8">
    <source>
        <dbReference type="ARBA" id="ARBA00022741"/>
    </source>
</evidence>
<dbReference type="GO" id="GO:2001295">
    <property type="term" value="P:malonyl-CoA biosynthetic process"/>
    <property type="evidence" value="ECO:0007669"/>
    <property type="project" value="UniProtKB-UniPathway"/>
</dbReference>
<dbReference type="PROSITE" id="PS50979">
    <property type="entry name" value="BC"/>
    <property type="match status" value="1"/>
</dbReference>
<evidence type="ECO:0000256" key="10">
    <source>
        <dbReference type="ARBA" id="ARBA00022840"/>
    </source>
</evidence>
<evidence type="ECO:0000256" key="16">
    <source>
        <dbReference type="RuleBase" id="RU365063"/>
    </source>
</evidence>
<dbReference type="PROSITE" id="PS00867">
    <property type="entry name" value="CPSASE_2"/>
    <property type="match status" value="1"/>
</dbReference>
<comment type="subunit">
    <text evidence="3 16">Acetyl-CoA carboxylase is a heterohexamer of biotin carboxyl carrier protein, biotin carboxylase and the two subunits of carboxyl transferase in a 2:2 complex.</text>
</comment>
<dbReference type="GO" id="GO:0005524">
    <property type="term" value="F:ATP binding"/>
    <property type="evidence" value="ECO:0007669"/>
    <property type="project" value="UniProtKB-UniRule"/>
</dbReference>
<evidence type="ECO:0000256" key="11">
    <source>
        <dbReference type="ARBA" id="ARBA00022842"/>
    </source>
</evidence>
<dbReference type="FunFam" id="3.30.470.20:FF:000028">
    <property type="entry name" value="Methylcrotonoyl-CoA carboxylase subunit alpha, mitochondrial"/>
    <property type="match status" value="1"/>
</dbReference>
<reference evidence="19 20" key="1">
    <citation type="submission" date="2014-06" db="EMBL/GenBank/DDBJ databases">
        <title>Draft genome sequence of Paenibacillus sp. MSt1.</title>
        <authorList>
            <person name="Aw Y.K."/>
            <person name="Ong K.S."/>
            <person name="Gan H.M."/>
            <person name="Lee S.M."/>
        </authorList>
    </citation>
    <scope>NUCLEOTIDE SEQUENCE [LARGE SCALE GENOMIC DNA]</scope>
    <source>
        <strain evidence="19 20">MSt1</strain>
    </source>
</reference>
<dbReference type="GO" id="GO:0046872">
    <property type="term" value="F:metal ion binding"/>
    <property type="evidence" value="ECO:0007669"/>
    <property type="project" value="UniProtKB-KW"/>
</dbReference>
<dbReference type="eggNOG" id="COG0439">
    <property type="taxonomic scope" value="Bacteria"/>
</dbReference>
<dbReference type="Pfam" id="PF02785">
    <property type="entry name" value="Biotin_carb_C"/>
    <property type="match status" value="1"/>
</dbReference>
<evidence type="ECO:0000313" key="20">
    <source>
        <dbReference type="Proteomes" id="UP000028123"/>
    </source>
</evidence>
<evidence type="ECO:0000256" key="4">
    <source>
        <dbReference type="ARBA" id="ARBA00013263"/>
    </source>
</evidence>
<evidence type="ECO:0000256" key="14">
    <source>
        <dbReference type="ARBA" id="ARBA00048600"/>
    </source>
</evidence>
<evidence type="ECO:0000256" key="3">
    <source>
        <dbReference type="ARBA" id="ARBA00011750"/>
    </source>
</evidence>
<protein>
    <recommendedName>
        <fullName evidence="4 16">Biotin carboxylase</fullName>
        <ecNumber evidence="4 16">6.3.4.14</ecNumber>
    </recommendedName>
    <alternativeName>
        <fullName evidence="16">Acetyl-coenzyme A carboxylase biotin carboxylase subunit A</fullName>
    </alternativeName>
</protein>
<dbReference type="Pfam" id="PF02786">
    <property type="entry name" value="CPSase_L_D2"/>
    <property type="match status" value="1"/>
</dbReference>
<proteinExistence type="predicted"/>
<keyword evidence="10 15" id="KW-0067">ATP-binding</keyword>
<dbReference type="FunFam" id="3.30.1490.20:FF:000018">
    <property type="entry name" value="Biotin carboxylase"/>
    <property type="match status" value="1"/>
</dbReference>
<dbReference type="Gene3D" id="3.30.470.20">
    <property type="entry name" value="ATP-grasp fold, B domain"/>
    <property type="match status" value="1"/>
</dbReference>
<keyword evidence="11" id="KW-0460">Magnesium</keyword>
<dbReference type="PANTHER" id="PTHR48095">
    <property type="entry name" value="PYRUVATE CARBOXYLASE SUBUNIT A"/>
    <property type="match status" value="1"/>
</dbReference>
<evidence type="ECO:0000313" key="19">
    <source>
        <dbReference type="EMBL" id="KEQ25490.1"/>
    </source>
</evidence>
<keyword evidence="9 16" id="KW-0276">Fatty acid metabolism</keyword>
<keyword evidence="5 16" id="KW-0444">Lipid biosynthesis</keyword>
<evidence type="ECO:0000256" key="2">
    <source>
        <dbReference type="ARBA" id="ARBA00004956"/>
    </source>
</evidence>
<evidence type="ECO:0000256" key="1">
    <source>
        <dbReference type="ARBA" id="ARBA00003761"/>
    </source>
</evidence>
<dbReference type="GO" id="GO:0006633">
    <property type="term" value="P:fatty acid biosynthetic process"/>
    <property type="evidence" value="ECO:0007669"/>
    <property type="project" value="UniProtKB-KW"/>
</dbReference>
<evidence type="ECO:0000256" key="12">
    <source>
        <dbReference type="ARBA" id="ARBA00023160"/>
    </source>
</evidence>